<sequence>MSNPDNPIVSVSYHNGAATVSWTATGVSAVSGYSVSVLPEGLTEVTDSKTLSYLFDDLEDNVEHTFTVIAINSEGYKSSGASICICPIPKHVTVSPEYLGFPQGVLIATPSGPVPVETLRTNQHVLLTDGRQVPVITTSKTFITTQDTAPYLIPKGVFGFPNDLMLSPLQAFQIKKGVWNMPKYVADSSVRQVSVGSTITYYQIECPNYLTDDLVINGCIVESSAARGLRRLVKYNKRLRLALLS</sequence>
<protein>
    <recommendedName>
        <fullName evidence="1">Fibronectin type-III domain-containing protein</fullName>
    </recommendedName>
</protein>
<dbReference type="InterPro" id="IPR036116">
    <property type="entry name" value="FN3_sf"/>
</dbReference>
<evidence type="ECO:0000259" key="1">
    <source>
        <dbReference type="PROSITE" id="PS50853"/>
    </source>
</evidence>
<dbReference type="InterPro" id="IPR028992">
    <property type="entry name" value="Hedgehog/Intein_dom"/>
</dbReference>
<dbReference type="InterPro" id="IPR003961">
    <property type="entry name" value="FN3_dom"/>
</dbReference>
<dbReference type="SUPFAM" id="SSF49265">
    <property type="entry name" value="Fibronectin type III"/>
    <property type="match status" value="1"/>
</dbReference>
<evidence type="ECO:0000313" key="2">
    <source>
        <dbReference type="EMBL" id="QHT15716.1"/>
    </source>
</evidence>
<dbReference type="PROSITE" id="PS50853">
    <property type="entry name" value="FN3"/>
    <property type="match status" value="1"/>
</dbReference>
<accession>A0A6C0DFH3</accession>
<dbReference type="AlphaFoldDB" id="A0A6C0DFH3"/>
<dbReference type="Pfam" id="PF13403">
    <property type="entry name" value="Hint_2"/>
    <property type="match status" value="1"/>
</dbReference>
<dbReference type="InterPro" id="IPR013783">
    <property type="entry name" value="Ig-like_fold"/>
</dbReference>
<reference evidence="2" key="1">
    <citation type="journal article" date="2020" name="Nature">
        <title>Giant virus diversity and host interactions through global metagenomics.</title>
        <authorList>
            <person name="Schulz F."/>
            <person name="Roux S."/>
            <person name="Paez-Espino D."/>
            <person name="Jungbluth S."/>
            <person name="Walsh D.A."/>
            <person name="Denef V.J."/>
            <person name="McMahon K.D."/>
            <person name="Konstantinidis K.T."/>
            <person name="Eloe-Fadrosh E.A."/>
            <person name="Kyrpides N.C."/>
            <person name="Woyke T."/>
        </authorList>
    </citation>
    <scope>NUCLEOTIDE SEQUENCE</scope>
    <source>
        <strain evidence="2">GVMAG-M-3300023174-176</strain>
    </source>
</reference>
<feature type="domain" description="Fibronectin type-III" evidence="1">
    <location>
        <begin position="3"/>
        <end position="97"/>
    </location>
</feature>
<dbReference type="EMBL" id="MN739613">
    <property type="protein sequence ID" value="QHT15716.1"/>
    <property type="molecule type" value="Genomic_DNA"/>
</dbReference>
<dbReference type="CDD" id="cd00063">
    <property type="entry name" value="FN3"/>
    <property type="match status" value="1"/>
</dbReference>
<dbReference type="Pfam" id="PF00041">
    <property type="entry name" value="fn3"/>
    <property type="match status" value="1"/>
</dbReference>
<proteinExistence type="predicted"/>
<name>A0A6C0DFH3_9ZZZZ</name>
<dbReference type="Gene3D" id="2.60.40.10">
    <property type="entry name" value="Immunoglobulins"/>
    <property type="match status" value="1"/>
</dbReference>
<dbReference type="SMART" id="SM00060">
    <property type="entry name" value="FN3"/>
    <property type="match status" value="1"/>
</dbReference>
<organism evidence="2">
    <name type="scientific">viral metagenome</name>
    <dbReference type="NCBI Taxonomy" id="1070528"/>
    <lineage>
        <taxon>unclassified sequences</taxon>
        <taxon>metagenomes</taxon>
        <taxon>organismal metagenomes</taxon>
    </lineage>
</organism>